<reference evidence="1 2" key="1">
    <citation type="submission" date="2017-08" db="EMBL/GenBank/DDBJ databases">
        <title>Whole Genome Sequence of Sphingobium hydrophobicum C1: Insights into Adaption to the Electronic-waste Contaminated Sediment.</title>
        <authorList>
            <person name="Song D."/>
            <person name="Chen X."/>
            <person name="Xu M."/>
        </authorList>
    </citation>
    <scope>NUCLEOTIDE SEQUENCE [LARGE SCALE GENOMIC DNA]</scope>
    <source>
        <strain evidence="1 2">C1</strain>
    </source>
</reference>
<gene>
    <name evidence="1" type="ORF">CJD35_06645</name>
</gene>
<protein>
    <submittedName>
        <fullName evidence="1">Uncharacterized protein</fullName>
    </submittedName>
</protein>
<organism evidence="1 2">
    <name type="scientific">Sphingobium xenophagum</name>
    <dbReference type="NCBI Taxonomy" id="121428"/>
    <lineage>
        <taxon>Bacteria</taxon>
        <taxon>Pseudomonadati</taxon>
        <taxon>Pseudomonadota</taxon>
        <taxon>Alphaproteobacteria</taxon>
        <taxon>Sphingomonadales</taxon>
        <taxon>Sphingomonadaceae</taxon>
        <taxon>Sphingobium</taxon>
    </lineage>
</organism>
<proteinExistence type="predicted"/>
<evidence type="ECO:0000313" key="1">
    <source>
        <dbReference type="EMBL" id="ASY44155.1"/>
    </source>
</evidence>
<evidence type="ECO:0000313" key="2">
    <source>
        <dbReference type="Proteomes" id="UP000217141"/>
    </source>
</evidence>
<dbReference type="RefSeq" id="WP_017181755.1">
    <property type="nucleotide sequence ID" value="NZ_CP022745.1"/>
</dbReference>
<dbReference type="Proteomes" id="UP000217141">
    <property type="component" value="Chromosome I"/>
</dbReference>
<sequence>MTDPYTSFIDNPIASARAPYAVVPHDSDALPVVPKALYIGTGGTVILRGVDGTADVSFLNVADGQVLDVRARYVRATGTTAANIVALA</sequence>
<accession>A0A249MSJ4</accession>
<dbReference type="KEGG" id="shyd:CJD35_06645"/>
<dbReference type="AlphaFoldDB" id="A0A249MSJ4"/>
<name>A0A249MSJ4_SPHXE</name>
<dbReference type="EMBL" id="CP022745">
    <property type="protein sequence ID" value="ASY44155.1"/>
    <property type="molecule type" value="Genomic_DNA"/>
</dbReference>